<organism evidence="1 2">
    <name type="scientific">Shearwaterpox virus</name>
    <dbReference type="NCBI Taxonomy" id="1974596"/>
    <lineage>
        <taxon>Viruses</taxon>
        <taxon>Varidnaviria</taxon>
        <taxon>Bamfordvirae</taxon>
        <taxon>Nucleocytoviricota</taxon>
        <taxon>Pokkesviricetes</taxon>
        <taxon>Chitovirales</taxon>
        <taxon>Poxviridae</taxon>
        <taxon>Chordopoxvirinae</taxon>
        <taxon>Avipoxvirus</taxon>
        <taxon>Avipoxvirus canarypox</taxon>
        <taxon>Canarypox virus</taxon>
    </lineage>
</organism>
<dbReference type="Proteomes" id="UP000315116">
    <property type="component" value="Segment"/>
</dbReference>
<gene>
    <name evidence="1" type="primary">SWPV1-120</name>
</gene>
<evidence type="ECO:0000313" key="1">
    <source>
        <dbReference type="EMBL" id="ARF02715.1"/>
    </source>
</evidence>
<protein>
    <submittedName>
        <fullName evidence="1">SWPV1-120</fullName>
    </submittedName>
</protein>
<proteinExistence type="predicted"/>
<name>A0A1V0S7W4_CNPV</name>
<dbReference type="EMBL" id="KX857216">
    <property type="protein sequence ID" value="ARF02715.1"/>
    <property type="molecule type" value="Genomic_DNA"/>
</dbReference>
<evidence type="ECO:0000313" key="2">
    <source>
        <dbReference type="Proteomes" id="UP000315116"/>
    </source>
</evidence>
<reference evidence="1 2" key="1">
    <citation type="journal article" date="2017" name="BMC Genomics">
        <title>Genomic characterization of two novel pathogenic avipoxviruses isolated from pacific shearwaters (Ardenna spp.).</title>
        <authorList>
            <person name="Sarker S."/>
            <person name="Das S."/>
            <person name="Lavers J.L."/>
            <person name="Hutton I."/>
            <person name="Helbig K."/>
            <person name="Imbery J."/>
            <person name="Upton C."/>
            <person name="Raidal S.R."/>
        </authorList>
    </citation>
    <scope>NUCLEOTIDE SEQUENCE [LARGE SCALE GENOMIC DNA]</scope>
    <source>
        <strain evidence="1 2">SWPV-1</strain>
    </source>
</reference>
<sequence>MYKYQPLKDNDYEEEEILIPGLEEDDERTFYNERINNKHDNMSFEKQVLEIVRNNHINNYKDLIPVLNMHNDTTNLTELLYEIISSNPSNKYKFNINNFDNIFGLYNRLHEFIHVKKVKISYGKNFLNLSFSKDNIFLKIDVLDDVEGKLMDVNYKIEFKDVIKLKISNSDIIISGDLICIKNKIFILSKDYKIVSNENDFLLEIENIKKLI</sequence>
<accession>A0A1V0S7W4</accession>